<comment type="subcellular location">
    <subcellularLocation>
        <location evidence="1">Nucleus</location>
    </subcellularLocation>
</comment>
<keyword evidence="8" id="KW-1185">Reference proteome</keyword>
<evidence type="ECO:0000259" key="6">
    <source>
        <dbReference type="PROSITE" id="PS50066"/>
    </source>
</evidence>
<evidence type="ECO:0000256" key="3">
    <source>
        <dbReference type="ARBA" id="ARBA00023125"/>
    </source>
</evidence>
<evidence type="ECO:0000256" key="1">
    <source>
        <dbReference type="ARBA" id="ARBA00004123"/>
    </source>
</evidence>
<proteinExistence type="predicted"/>
<dbReference type="Gene3D" id="3.40.1810.10">
    <property type="entry name" value="Transcription factor, MADS-box"/>
    <property type="match status" value="1"/>
</dbReference>
<evidence type="ECO:0000313" key="8">
    <source>
        <dbReference type="Proteomes" id="UP000826661"/>
    </source>
</evidence>
<dbReference type="Proteomes" id="UP000826661">
    <property type="component" value="Chromosome VII"/>
</dbReference>
<dbReference type="GO" id="GO:0005634">
    <property type="term" value="C:nucleus"/>
    <property type="evidence" value="ECO:0007669"/>
    <property type="project" value="UniProtKB-SubCell"/>
</dbReference>
<dbReference type="InterPro" id="IPR036879">
    <property type="entry name" value="TF_MADSbox_sf"/>
</dbReference>
<dbReference type="GO" id="GO:0046983">
    <property type="term" value="F:protein dimerization activity"/>
    <property type="evidence" value="ECO:0007669"/>
    <property type="project" value="InterPro"/>
</dbReference>
<accession>A0A8G0PQC6</accession>
<dbReference type="GO" id="GO:0045944">
    <property type="term" value="P:positive regulation of transcription by RNA polymerase II"/>
    <property type="evidence" value="ECO:0007669"/>
    <property type="project" value="UniProtKB-ARBA"/>
</dbReference>
<dbReference type="GO" id="GO:0003677">
    <property type="term" value="F:DNA binding"/>
    <property type="evidence" value="ECO:0007669"/>
    <property type="project" value="UniProtKB-KW"/>
</dbReference>
<evidence type="ECO:0000256" key="5">
    <source>
        <dbReference type="ARBA" id="ARBA00023242"/>
    </source>
</evidence>
<keyword evidence="5" id="KW-0539">Nucleus</keyword>
<dbReference type="InterPro" id="IPR002100">
    <property type="entry name" value="TF_MADSbox"/>
</dbReference>
<reference evidence="7 8" key="1">
    <citation type="journal article" date="2021" name="BMC Genomics">
        <title>Telomere-to-telomere genome assembly of asparaginase-producing Trichoderma simmonsii.</title>
        <authorList>
            <person name="Chung D."/>
            <person name="Kwon Y.M."/>
            <person name="Yang Y."/>
        </authorList>
    </citation>
    <scope>NUCLEOTIDE SEQUENCE [LARGE SCALE GENOMIC DNA]</scope>
    <source>
        <strain evidence="7 8">GH-Sj1</strain>
    </source>
</reference>
<keyword evidence="3" id="KW-0238">DNA-binding</keyword>
<feature type="domain" description="MADS-box" evidence="6">
    <location>
        <begin position="43"/>
        <end position="81"/>
    </location>
</feature>
<dbReference type="PROSITE" id="PS50066">
    <property type="entry name" value="MADS_BOX_2"/>
    <property type="match status" value="1"/>
</dbReference>
<keyword evidence="2" id="KW-0805">Transcription regulation</keyword>
<evidence type="ECO:0000256" key="4">
    <source>
        <dbReference type="ARBA" id="ARBA00023163"/>
    </source>
</evidence>
<dbReference type="Pfam" id="PF00319">
    <property type="entry name" value="SRF-TF"/>
    <property type="match status" value="1"/>
</dbReference>
<gene>
    <name evidence="7" type="ORF">H0G86_011861</name>
</gene>
<dbReference type="AlphaFoldDB" id="A0A8G0PQC6"/>
<sequence length="115" mass="13235">MSCNNDSIDLASSAKPAPGLLLHETPCDADSPISSLEKLRIARRRRSSQFSKRRKTILRKAHDLHKDCDVDIYFVVRSRQNNQIWRYSNGYFPPSTLEEIYPVPITLSPQDFQSK</sequence>
<protein>
    <submittedName>
        <fullName evidence="7">MADS-box domain-containing protein</fullName>
    </submittedName>
</protein>
<organism evidence="7 8">
    <name type="scientific">Trichoderma simmonsii</name>
    <dbReference type="NCBI Taxonomy" id="1491479"/>
    <lineage>
        <taxon>Eukaryota</taxon>
        <taxon>Fungi</taxon>
        <taxon>Dikarya</taxon>
        <taxon>Ascomycota</taxon>
        <taxon>Pezizomycotina</taxon>
        <taxon>Sordariomycetes</taxon>
        <taxon>Hypocreomycetidae</taxon>
        <taxon>Hypocreales</taxon>
        <taxon>Hypocreaceae</taxon>
        <taxon>Trichoderma</taxon>
    </lineage>
</organism>
<evidence type="ECO:0000256" key="2">
    <source>
        <dbReference type="ARBA" id="ARBA00023015"/>
    </source>
</evidence>
<dbReference type="EMBL" id="CP075870">
    <property type="protein sequence ID" value="QYT04959.1"/>
    <property type="molecule type" value="Genomic_DNA"/>
</dbReference>
<name>A0A8G0PQC6_9HYPO</name>
<keyword evidence="4" id="KW-0804">Transcription</keyword>
<evidence type="ECO:0000313" key="7">
    <source>
        <dbReference type="EMBL" id="QYT04959.1"/>
    </source>
</evidence>
<dbReference type="SUPFAM" id="SSF55455">
    <property type="entry name" value="SRF-like"/>
    <property type="match status" value="1"/>
</dbReference>